<dbReference type="AlphaFoldDB" id="A0A151B5E6"/>
<feature type="binding site" evidence="4">
    <location>
        <position position="156"/>
    </location>
    <ligand>
        <name>acetyl-CoA</name>
        <dbReference type="ChEBI" id="CHEBI:57288"/>
    </ligand>
</feature>
<dbReference type="STRING" id="1121338.CLTEP_09610"/>
<dbReference type="PATRIC" id="fig|1121338.3.peg.991"/>
<dbReference type="InterPro" id="IPR001451">
    <property type="entry name" value="Hexapep"/>
</dbReference>
<evidence type="ECO:0000256" key="4">
    <source>
        <dbReference type="PIRSR" id="PIRSR620019-2"/>
    </source>
</evidence>
<protein>
    <submittedName>
        <fullName evidence="6">Putative acetyltransferase EpsM</fullName>
        <ecNumber evidence="6">2.3.1.-</ecNumber>
    </submittedName>
</protein>
<dbReference type="GO" id="GO:0016746">
    <property type="term" value="F:acyltransferase activity"/>
    <property type="evidence" value="ECO:0007669"/>
    <property type="project" value="UniProtKB-KW"/>
</dbReference>
<dbReference type="PROSITE" id="PS00101">
    <property type="entry name" value="HEXAPEP_TRANSFERASES"/>
    <property type="match status" value="1"/>
</dbReference>
<dbReference type="Pfam" id="PF17836">
    <property type="entry name" value="PglD_N"/>
    <property type="match status" value="1"/>
</dbReference>
<evidence type="ECO:0000256" key="2">
    <source>
        <dbReference type="ARBA" id="ARBA00022737"/>
    </source>
</evidence>
<sequence>MKKIVLIGAGGHCKVIIDIIKSINEFEIVGITDKAGSYLQNENRNLGYVIDVPIIGDDNILDSLYMQGVEYAFVCIGALTNIEVRYKLFKKLKKVGFIIPVLVHKNATVSSYAEIKEGTCIMAGAVINAGAIIGENCIVNTGAVIEHDCNIDSNTHISPKACLCGGVTIGYNTHIGAGSTVLQGIDIGNNVIIGAGAVVVNDIEDGAKAVGVPAKIIDCR</sequence>
<dbReference type="InterPro" id="IPR020019">
    <property type="entry name" value="AcTrfase_PglD-like"/>
</dbReference>
<dbReference type="PANTHER" id="PTHR43300">
    <property type="entry name" value="ACETYLTRANSFERASE"/>
    <property type="match status" value="1"/>
</dbReference>
<dbReference type="Proteomes" id="UP000075531">
    <property type="component" value="Unassembled WGS sequence"/>
</dbReference>
<dbReference type="OrthoDB" id="9801456at2"/>
<evidence type="ECO:0000313" key="6">
    <source>
        <dbReference type="EMBL" id="KYH35141.1"/>
    </source>
</evidence>
<accession>A0A151B5E6</accession>
<comment type="caution">
    <text evidence="6">The sequence shown here is derived from an EMBL/GenBank/DDBJ whole genome shotgun (WGS) entry which is preliminary data.</text>
</comment>
<name>A0A151B5E6_9CLOT</name>
<dbReference type="CDD" id="cd03360">
    <property type="entry name" value="LbH_AT_putative"/>
    <property type="match status" value="1"/>
</dbReference>
<proteinExistence type="predicted"/>
<dbReference type="EC" id="2.3.1.-" evidence="6"/>
<dbReference type="SUPFAM" id="SSF51161">
    <property type="entry name" value="Trimeric LpxA-like enzymes"/>
    <property type="match status" value="1"/>
</dbReference>
<evidence type="ECO:0000259" key="5">
    <source>
        <dbReference type="Pfam" id="PF17836"/>
    </source>
</evidence>
<dbReference type="Gene3D" id="3.40.50.20">
    <property type="match status" value="1"/>
</dbReference>
<dbReference type="Gene3D" id="2.160.10.10">
    <property type="entry name" value="Hexapeptide repeat proteins"/>
    <property type="match status" value="1"/>
</dbReference>
<dbReference type="NCBIfam" id="TIGR03570">
    <property type="entry name" value="NeuD_NnaD"/>
    <property type="match status" value="1"/>
</dbReference>
<evidence type="ECO:0000256" key="3">
    <source>
        <dbReference type="PIRSR" id="PIRSR620019-1"/>
    </source>
</evidence>
<dbReference type="Pfam" id="PF14602">
    <property type="entry name" value="Hexapep_2"/>
    <property type="match status" value="1"/>
</dbReference>
<keyword evidence="2" id="KW-0677">Repeat</keyword>
<feature type="active site" description="Proton acceptor" evidence="3">
    <location>
        <position position="147"/>
    </location>
</feature>
<dbReference type="Pfam" id="PF00132">
    <property type="entry name" value="Hexapep"/>
    <property type="match status" value="1"/>
</dbReference>
<evidence type="ECO:0000256" key="1">
    <source>
        <dbReference type="ARBA" id="ARBA00022679"/>
    </source>
</evidence>
<dbReference type="PANTHER" id="PTHR43300:SF7">
    <property type="entry name" value="UDP-N-ACETYLBACILLOSAMINE N-ACETYLTRANSFERASE"/>
    <property type="match status" value="1"/>
</dbReference>
<feature type="site" description="Increases basicity of active site His" evidence="3">
    <location>
        <position position="148"/>
    </location>
</feature>
<dbReference type="EMBL" id="LTBA01000006">
    <property type="protein sequence ID" value="KYH35141.1"/>
    <property type="molecule type" value="Genomic_DNA"/>
</dbReference>
<evidence type="ECO:0000313" key="7">
    <source>
        <dbReference type="Proteomes" id="UP000075531"/>
    </source>
</evidence>
<feature type="domain" description="PglD N-terminal" evidence="5">
    <location>
        <begin position="3"/>
        <end position="92"/>
    </location>
</feature>
<organism evidence="6 7">
    <name type="scientific">Clostridium tepidiprofundi DSM 19306</name>
    <dbReference type="NCBI Taxonomy" id="1121338"/>
    <lineage>
        <taxon>Bacteria</taxon>
        <taxon>Bacillati</taxon>
        <taxon>Bacillota</taxon>
        <taxon>Clostridia</taxon>
        <taxon>Eubacteriales</taxon>
        <taxon>Clostridiaceae</taxon>
        <taxon>Clostridium</taxon>
    </lineage>
</organism>
<keyword evidence="7" id="KW-1185">Reference proteome</keyword>
<dbReference type="InterPro" id="IPR018357">
    <property type="entry name" value="Hexapep_transf_CS"/>
</dbReference>
<reference evidence="6 7" key="1">
    <citation type="submission" date="2016-02" db="EMBL/GenBank/DDBJ databases">
        <title>Genome sequence of Clostridium tepidiprofundi DSM 19306.</title>
        <authorList>
            <person name="Poehlein A."/>
            <person name="Daniel R."/>
        </authorList>
    </citation>
    <scope>NUCLEOTIDE SEQUENCE [LARGE SCALE GENOMIC DNA]</scope>
    <source>
        <strain evidence="6 7">DSM 19306</strain>
    </source>
</reference>
<keyword evidence="1 6" id="KW-0808">Transferase</keyword>
<dbReference type="InterPro" id="IPR011004">
    <property type="entry name" value="Trimer_LpxA-like_sf"/>
</dbReference>
<dbReference type="InterPro" id="IPR050179">
    <property type="entry name" value="Trans_hexapeptide_repeat"/>
</dbReference>
<gene>
    <name evidence="6" type="primary">epsM</name>
    <name evidence="6" type="ORF">CLTEP_09610</name>
</gene>
<keyword evidence="6" id="KW-0012">Acyltransferase</keyword>
<dbReference type="InterPro" id="IPR041561">
    <property type="entry name" value="PglD_N"/>
</dbReference>
<dbReference type="RefSeq" id="WP_066823325.1">
    <property type="nucleotide sequence ID" value="NZ_LTBA01000006.1"/>
</dbReference>